<dbReference type="Proteomes" id="UP001165960">
    <property type="component" value="Unassembled WGS sequence"/>
</dbReference>
<organism evidence="1 2">
    <name type="scientific">Entomophthora muscae</name>
    <dbReference type="NCBI Taxonomy" id="34485"/>
    <lineage>
        <taxon>Eukaryota</taxon>
        <taxon>Fungi</taxon>
        <taxon>Fungi incertae sedis</taxon>
        <taxon>Zoopagomycota</taxon>
        <taxon>Entomophthoromycotina</taxon>
        <taxon>Entomophthoromycetes</taxon>
        <taxon>Entomophthorales</taxon>
        <taxon>Entomophthoraceae</taxon>
        <taxon>Entomophthora</taxon>
    </lineage>
</organism>
<dbReference type="EMBL" id="QTSX02004283">
    <property type="protein sequence ID" value="KAJ9066633.1"/>
    <property type="molecule type" value="Genomic_DNA"/>
</dbReference>
<evidence type="ECO:0000313" key="2">
    <source>
        <dbReference type="Proteomes" id="UP001165960"/>
    </source>
</evidence>
<comment type="caution">
    <text evidence="1">The sequence shown here is derived from an EMBL/GenBank/DDBJ whole genome shotgun (WGS) entry which is preliminary data.</text>
</comment>
<protein>
    <submittedName>
        <fullName evidence="1">H(+)-transporting V0 sector ATPase subunit e</fullName>
    </submittedName>
</protein>
<accession>A0ACC2SWC1</accession>
<proteinExistence type="predicted"/>
<gene>
    <name evidence="1" type="primary">VMA9</name>
    <name evidence="1" type="ORF">DSO57_1007707</name>
</gene>
<sequence length="71" mass="8115">MSTWPLWIVTFLSLCIGAGFYCFPAKGCDPTLFRTMSIMTLVCMYLMWSLTYLAQLNPLIAPRRSDLKAED</sequence>
<reference evidence="1" key="1">
    <citation type="submission" date="2022-04" db="EMBL/GenBank/DDBJ databases">
        <title>Genome of the entomopathogenic fungus Entomophthora muscae.</title>
        <authorList>
            <person name="Elya C."/>
            <person name="Lovett B.R."/>
            <person name="Lee E."/>
            <person name="Macias A.M."/>
            <person name="Hajek A.E."/>
            <person name="De Bivort B.L."/>
            <person name="Kasson M.T."/>
            <person name="De Fine Licht H.H."/>
            <person name="Stajich J.E."/>
        </authorList>
    </citation>
    <scope>NUCLEOTIDE SEQUENCE</scope>
    <source>
        <strain evidence="1">Berkeley</strain>
    </source>
</reference>
<keyword evidence="2" id="KW-1185">Reference proteome</keyword>
<name>A0ACC2SWC1_9FUNG</name>
<evidence type="ECO:0000313" key="1">
    <source>
        <dbReference type="EMBL" id="KAJ9066633.1"/>
    </source>
</evidence>